<sequence>MSYPSTPKRPRILTSHIQRSPTRKAGSNVISVISQGIKKVVYDPFAGRRNKESLVSHDGKHPTRPSKGTAGAKASSDAPQKSSRAELQTPSGGSLANEEGVGKDCHTDEAGKCEEGGEGIGSEMKPAAYTLSERMTDFLDGSAPHVADTLYSRHAVPPVFPACTQCSSEHTKVENAMYRCDDCFHAPILCARCMKAEHLHHPFHRIRKLDRESRYWGRCTLQELGLVLYLGHEGSRCCYALDSRAVVVVHEHGISKVNISFCHCVNTSWRRTPEATQLLKVGLWPATWLVPRTVFTLDVMRKFRVLSVQAHTNAHDFIQSLVRLDDDIFPEDVEDRYHEFVWAMREFNYVTLCQRHDQSPRRKMDAGSLATRCPACPQPGINMNSEWKARPPSLRFLDTGFLAIDGNYVSNQKDKRRDINDFPLTEGAAYFAHEPDVAKFIEKLGPFKVEVTGVPYPVQWECHVLGTCLYSQAAVSIFKKGKGTHLCLVLIGR</sequence>
<dbReference type="Proteomes" id="UP001148662">
    <property type="component" value="Unassembled WGS sequence"/>
</dbReference>
<comment type="caution">
    <text evidence="1">The sequence shown here is derived from an EMBL/GenBank/DDBJ whole genome shotgun (WGS) entry which is preliminary data.</text>
</comment>
<organism evidence="1 2">
    <name type="scientific">Phlebia brevispora</name>
    <dbReference type="NCBI Taxonomy" id="194682"/>
    <lineage>
        <taxon>Eukaryota</taxon>
        <taxon>Fungi</taxon>
        <taxon>Dikarya</taxon>
        <taxon>Basidiomycota</taxon>
        <taxon>Agaricomycotina</taxon>
        <taxon>Agaricomycetes</taxon>
        <taxon>Polyporales</taxon>
        <taxon>Meruliaceae</taxon>
        <taxon>Phlebia</taxon>
    </lineage>
</organism>
<proteinExistence type="predicted"/>
<dbReference type="EMBL" id="JANHOG010002954">
    <property type="protein sequence ID" value="KAJ3518516.1"/>
    <property type="molecule type" value="Genomic_DNA"/>
</dbReference>
<reference evidence="1" key="1">
    <citation type="submission" date="2022-07" db="EMBL/GenBank/DDBJ databases">
        <title>Genome Sequence of Phlebia brevispora.</title>
        <authorList>
            <person name="Buettner E."/>
        </authorList>
    </citation>
    <scope>NUCLEOTIDE SEQUENCE</scope>
    <source>
        <strain evidence="1">MPL23</strain>
    </source>
</reference>
<keyword evidence="2" id="KW-1185">Reference proteome</keyword>
<evidence type="ECO:0000313" key="1">
    <source>
        <dbReference type="EMBL" id="KAJ3518516.1"/>
    </source>
</evidence>
<accession>A0ACC1RHP7</accession>
<evidence type="ECO:0000313" key="2">
    <source>
        <dbReference type="Proteomes" id="UP001148662"/>
    </source>
</evidence>
<name>A0ACC1RHP7_9APHY</name>
<gene>
    <name evidence="1" type="ORF">NM688_g9428</name>
</gene>
<protein>
    <submittedName>
        <fullName evidence="1">Uncharacterized protein</fullName>
    </submittedName>
</protein>